<feature type="non-terminal residue" evidence="3">
    <location>
        <position position="1"/>
    </location>
</feature>
<feature type="non-terminal residue" evidence="3">
    <location>
        <position position="245"/>
    </location>
</feature>
<name>Q56PA3_9METZ</name>
<organism evidence="3">
    <name type="scientific">uncultured Porifera</name>
    <dbReference type="NCBI Taxonomy" id="315288"/>
    <lineage>
        <taxon>Eukaryota</taxon>
        <taxon>Metazoa</taxon>
        <taxon>Porifera</taxon>
        <taxon>environmental samples</taxon>
    </lineage>
</organism>
<dbReference type="SUPFAM" id="SSF53901">
    <property type="entry name" value="Thiolase-like"/>
    <property type="match status" value="1"/>
</dbReference>
<proteinExistence type="predicted"/>
<dbReference type="PANTHER" id="PTHR43775:SF51">
    <property type="entry name" value="INACTIVE PHENOLPHTHIOCEROL SYNTHESIS POLYKETIDE SYNTHASE TYPE I PKS1-RELATED"/>
    <property type="match status" value="1"/>
</dbReference>
<dbReference type="CDD" id="cd00833">
    <property type="entry name" value="PKS"/>
    <property type="match status" value="1"/>
</dbReference>
<dbReference type="InterPro" id="IPR050091">
    <property type="entry name" value="PKS_NRPS_Biosynth_Enz"/>
</dbReference>
<dbReference type="InterPro" id="IPR016039">
    <property type="entry name" value="Thiolase-like"/>
</dbReference>
<dbReference type="PANTHER" id="PTHR43775">
    <property type="entry name" value="FATTY ACID SYNTHASE"/>
    <property type="match status" value="1"/>
</dbReference>
<sequence>REALQMDPQQRLLLQCVWTPLEKAGYDPQKFANQMKIGCFVGVHFPSYFLYNVWPTGAALEAGFLQEYEVMVECLGESIALHLGQYLDCRGPCIFVSHTCSTFSAALHYARLSLQGKECDIAVVAGASVSPFDDGYTYTEKGVFSSDGHCRPFSQSATGTVLSDGLVVAVMRRLSDAESQDDEIVCVVKGSAIGSDGSQSQSRKYAPSKQGQVQTLQQAFKSSGISPASVSLVEAHGTGTQLGDP</sequence>
<feature type="domain" description="Ketosynthase family 3 (KS3)" evidence="2">
    <location>
        <begin position="1"/>
        <end position="245"/>
    </location>
</feature>
<evidence type="ECO:0000259" key="2">
    <source>
        <dbReference type="PROSITE" id="PS52004"/>
    </source>
</evidence>
<dbReference type="PROSITE" id="PS52004">
    <property type="entry name" value="KS3_2"/>
    <property type="match status" value="1"/>
</dbReference>
<dbReference type="Pfam" id="PF00109">
    <property type="entry name" value="ketoacyl-synt"/>
    <property type="match status" value="1"/>
</dbReference>
<gene>
    <name evidence="3" type="primary">PKS</name>
</gene>
<keyword evidence="1" id="KW-0808">Transferase</keyword>
<dbReference type="GO" id="GO:0004312">
    <property type="term" value="F:fatty acid synthase activity"/>
    <property type="evidence" value="ECO:0007669"/>
    <property type="project" value="TreeGrafter"/>
</dbReference>
<dbReference type="InterPro" id="IPR014030">
    <property type="entry name" value="Ketoacyl_synth_N"/>
</dbReference>
<dbReference type="SMART" id="SM00825">
    <property type="entry name" value="PKS_KS"/>
    <property type="match status" value="1"/>
</dbReference>
<dbReference type="Pfam" id="PF02801">
    <property type="entry name" value="Ketoacyl-synt_C"/>
    <property type="match status" value="1"/>
</dbReference>
<accession>Q56PA3</accession>
<dbReference type="GO" id="GO:0006633">
    <property type="term" value="P:fatty acid biosynthetic process"/>
    <property type="evidence" value="ECO:0007669"/>
    <property type="project" value="TreeGrafter"/>
</dbReference>
<dbReference type="InterPro" id="IPR014031">
    <property type="entry name" value="Ketoacyl_synth_C"/>
</dbReference>
<evidence type="ECO:0000313" key="3">
    <source>
        <dbReference type="EMBL" id="AAX62314.1"/>
    </source>
</evidence>
<dbReference type="Gene3D" id="3.40.47.10">
    <property type="match status" value="1"/>
</dbReference>
<protein>
    <submittedName>
        <fullName evidence="3">Polyketide synthase</fullName>
    </submittedName>
</protein>
<evidence type="ECO:0000256" key="1">
    <source>
        <dbReference type="ARBA" id="ARBA00022679"/>
    </source>
</evidence>
<dbReference type="InterPro" id="IPR020841">
    <property type="entry name" value="PKS_Beta-ketoAc_synthase_dom"/>
</dbReference>
<dbReference type="AlphaFoldDB" id="Q56PA3"/>
<dbReference type="EMBL" id="AY857348">
    <property type="protein sequence ID" value="AAX62314.1"/>
    <property type="molecule type" value="Genomic_DNA"/>
</dbReference>
<reference evidence="3" key="1">
    <citation type="submission" date="2004-12" db="EMBL/GenBank/DDBJ databases">
        <title>Polyketide synthase and fatty acid synthase sequences derived from marine sponges and their microbial symbionts.</title>
        <authorList>
            <person name="Peterson C.L."/>
            <person name="Pomponi S.A."/>
            <person name="McCarthy P.J."/>
            <person name="Wright A.E."/>
            <person name="Lopez J.V."/>
        </authorList>
    </citation>
    <scope>NUCLEOTIDE SEQUENCE</scope>
</reference>